<dbReference type="EMBL" id="CAJNRE010002754">
    <property type="protein sequence ID" value="CAF1990288.1"/>
    <property type="molecule type" value="Genomic_DNA"/>
</dbReference>
<dbReference type="Pfam" id="PF00025">
    <property type="entry name" value="Arf"/>
    <property type="match status" value="1"/>
</dbReference>
<evidence type="ECO:0000256" key="4">
    <source>
        <dbReference type="ARBA" id="ARBA00023134"/>
    </source>
</evidence>
<feature type="binding site" evidence="6">
    <location>
        <position position="97"/>
    </location>
    <ligand>
        <name>Mg(2+)</name>
        <dbReference type="ChEBI" id="CHEBI:18420"/>
    </ligand>
</feature>
<feature type="binding site" evidence="6">
    <location>
        <position position="74"/>
    </location>
    <ligand>
        <name>Mg(2+)</name>
        <dbReference type="ChEBI" id="CHEBI:18420"/>
    </ligand>
</feature>
<dbReference type="InterPro" id="IPR006689">
    <property type="entry name" value="Small_GTPase_ARF/SAR"/>
</dbReference>
<keyword evidence="6" id="KW-0460">Magnesium</keyword>
<evidence type="ECO:0000256" key="1">
    <source>
        <dbReference type="ARBA" id="ARBA00010290"/>
    </source>
</evidence>
<accession>A0A816MKX3</accession>
<dbReference type="AlphaFoldDB" id="A0A816MKX3"/>
<organism evidence="7 8">
    <name type="scientific">Rotaria magnacalcarata</name>
    <dbReference type="NCBI Taxonomy" id="392030"/>
    <lineage>
        <taxon>Eukaryota</taxon>
        <taxon>Metazoa</taxon>
        <taxon>Spiralia</taxon>
        <taxon>Gnathifera</taxon>
        <taxon>Rotifera</taxon>
        <taxon>Eurotatoria</taxon>
        <taxon>Bdelloidea</taxon>
        <taxon>Philodinida</taxon>
        <taxon>Philodinidae</taxon>
        <taxon>Rotaria</taxon>
    </lineage>
</organism>
<dbReference type="InterPro" id="IPR044612">
    <property type="entry name" value="ARL2/3"/>
</dbReference>
<reference evidence="7" key="1">
    <citation type="submission" date="2021-02" db="EMBL/GenBank/DDBJ databases">
        <authorList>
            <person name="Nowell W R."/>
        </authorList>
    </citation>
    <scope>NUCLEOTIDE SEQUENCE</scope>
</reference>
<dbReference type="SMART" id="SM00177">
    <property type="entry name" value="ARF"/>
    <property type="match status" value="1"/>
</dbReference>
<comment type="caution">
    <text evidence="7">The sequence shown here is derived from an EMBL/GenBank/DDBJ whole genome shotgun (WGS) entry which is preliminary data.</text>
</comment>
<dbReference type="InterPro" id="IPR027417">
    <property type="entry name" value="P-loop_NTPase"/>
</dbReference>
<evidence type="ECO:0000313" key="7">
    <source>
        <dbReference type="EMBL" id="CAF1990288.1"/>
    </source>
</evidence>
<dbReference type="PANTHER" id="PTHR45697">
    <property type="entry name" value="ADP-RIBOSYLATION FACTOR-LIKE PROTEIN 2-RELATED"/>
    <property type="match status" value="1"/>
</dbReference>
<dbReference type="Gene3D" id="3.40.50.300">
    <property type="entry name" value="P-loop containing nucleotide triphosphate hydrolases"/>
    <property type="match status" value="1"/>
</dbReference>
<evidence type="ECO:0000256" key="3">
    <source>
        <dbReference type="ARBA" id="ARBA00022741"/>
    </source>
</evidence>
<evidence type="ECO:0000256" key="5">
    <source>
        <dbReference type="PIRSR" id="PIRSR606689-1"/>
    </source>
</evidence>
<keyword evidence="2" id="KW-0519">Myristate</keyword>
<evidence type="ECO:0000256" key="2">
    <source>
        <dbReference type="ARBA" id="ARBA00022707"/>
    </source>
</evidence>
<dbReference type="PROSITE" id="PS51417">
    <property type="entry name" value="ARF"/>
    <property type="match status" value="1"/>
</dbReference>
<keyword evidence="3 5" id="KW-0547">Nucleotide-binding</keyword>
<dbReference type="GO" id="GO:0005525">
    <property type="term" value="F:GTP binding"/>
    <property type="evidence" value="ECO:0007669"/>
    <property type="project" value="UniProtKB-KW"/>
</dbReference>
<dbReference type="GO" id="GO:0046872">
    <property type="term" value="F:metal ion binding"/>
    <property type="evidence" value="ECO:0007669"/>
    <property type="project" value="UniProtKB-KW"/>
</dbReference>
<feature type="binding site" evidence="5">
    <location>
        <begin position="67"/>
        <end position="74"/>
    </location>
    <ligand>
        <name>GTP</name>
        <dbReference type="ChEBI" id="CHEBI:37565"/>
    </ligand>
</feature>
<dbReference type="Proteomes" id="UP000663824">
    <property type="component" value="Unassembled WGS sequence"/>
</dbReference>
<dbReference type="GO" id="GO:0003924">
    <property type="term" value="F:GTPase activity"/>
    <property type="evidence" value="ECO:0007669"/>
    <property type="project" value="InterPro"/>
</dbReference>
<protein>
    <submittedName>
        <fullName evidence="7">Uncharacterized protein</fullName>
    </submittedName>
</protein>
<keyword evidence="4 5" id="KW-0342">GTP-binding</keyword>
<feature type="binding site" evidence="5">
    <location>
        <position position="127"/>
    </location>
    <ligand>
        <name>GTP</name>
        <dbReference type="ChEBI" id="CHEBI:37565"/>
    </ligand>
</feature>
<keyword evidence="2" id="KW-0449">Lipoprotein</keyword>
<evidence type="ECO:0000256" key="6">
    <source>
        <dbReference type="PIRSR" id="PIRSR606689-2"/>
    </source>
</evidence>
<proteinExistence type="inferred from homology"/>
<gene>
    <name evidence="7" type="ORF">MBJ925_LOCUS7735</name>
</gene>
<name>A0A816MKX3_9BILA</name>
<comment type="similarity">
    <text evidence="1">Belongs to the small GTPase superfamily. Arf family.</text>
</comment>
<dbReference type="SUPFAM" id="SSF52540">
    <property type="entry name" value="P-loop containing nucleoside triphosphate hydrolases"/>
    <property type="match status" value="1"/>
</dbReference>
<sequence>MGLSKSKSININNYLNTTEIENYKRSLSAPGTQVLLPSYRYENNNNDFNDLDRKQRSCLKKKVLILGLDGVGKTELFTQLICWDKKKLKIDSLPRPTLGYNVETIRLHCHHLCHRQYHEITLWDCGGQLPVRSLWSYHYSNTSLLVWLINIHDRSRLDTSIFLLSQILTNPMLNRVPVAIILYNSSFHPYYEKKSNTNTNENLLTNLEVSLRFLATLSTLQASTFKWQVINVTLDEKNSEANLKKLRQCFIELMEL</sequence>
<keyword evidence="6" id="KW-0479">Metal-binding</keyword>
<evidence type="ECO:0000313" key="8">
    <source>
        <dbReference type="Proteomes" id="UP000663824"/>
    </source>
</evidence>